<comment type="caution">
    <text evidence="1">The sequence shown here is derived from an EMBL/GenBank/DDBJ whole genome shotgun (WGS) entry which is preliminary data.</text>
</comment>
<dbReference type="EMBL" id="MLYV02000557">
    <property type="protein sequence ID" value="PSR83539.1"/>
    <property type="molecule type" value="Genomic_DNA"/>
</dbReference>
<accession>A0A2R6P1N4</accession>
<sequence>MDLCKLPKRTGEHETANRIPYIITGQSHDPLSETLRVYRFRQHRGDPALHPHHQWEYSTK</sequence>
<dbReference type="Proteomes" id="UP000186601">
    <property type="component" value="Unassembled WGS sequence"/>
</dbReference>
<evidence type="ECO:0000313" key="1">
    <source>
        <dbReference type="EMBL" id="PSR83539.1"/>
    </source>
</evidence>
<keyword evidence="2" id="KW-1185">Reference proteome</keyword>
<protein>
    <submittedName>
        <fullName evidence="1">Uncharacterized protein</fullName>
    </submittedName>
</protein>
<proteinExistence type="predicted"/>
<organism evidence="1 2">
    <name type="scientific">Hermanssonia centrifuga</name>
    <dbReference type="NCBI Taxonomy" id="98765"/>
    <lineage>
        <taxon>Eukaryota</taxon>
        <taxon>Fungi</taxon>
        <taxon>Dikarya</taxon>
        <taxon>Basidiomycota</taxon>
        <taxon>Agaricomycotina</taxon>
        <taxon>Agaricomycetes</taxon>
        <taxon>Polyporales</taxon>
        <taxon>Meruliaceae</taxon>
        <taxon>Hermanssonia</taxon>
    </lineage>
</organism>
<dbReference type="AlphaFoldDB" id="A0A2R6P1N4"/>
<gene>
    <name evidence="1" type="ORF">PHLCEN_2v5693</name>
</gene>
<reference evidence="1 2" key="1">
    <citation type="submission" date="2018-02" db="EMBL/GenBank/DDBJ databases">
        <title>Genome sequence of the basidiomycete white-rot fungus Phlebia centrifuga.</title>
        <authorList>
            <person name="Granchi Z."/>
            <person name="Peng M."/>
            <person name="de Vries R.P."/>
            <person name="Hilden K."/>
            <person name="Makela M.R."/>
            <person name="Grigoriev I."/>
            <person name="Riley R."/>
        </authorList>
    </citation>
    <scope>NUCLEOTIDE SEQUENCE [LARGE SCALE GENOMIC DNA]</scope>
    <source>
        <strain evidence="1 2">FBCC195</strain>
    </source>
</reference>
<evidence type="ECO:0000313" key="2">
    <source>
        <dbReference type="Proteomes" id="UP000186601"/>
    </source>
</evidence>
<name>A0A2R6P1N4_9APHY</name>